<sequence>MAEGRVAYLGPLGRAISYFADLGYMCPSNFNPADFFVQLLAIVPGEEEKCRERTQQICDFHADQEKLEKENASSRSNSFSEEEVVSHQPYKASWCTQFRAVLWRSWIATQRDKIMSRIRLIQSIITGLIAGLIYLQTPIDTSGVQNLSGAIFFLVTSVSFSGLQGVIFVFPAELPVFLRDHKNGMYRTDVYFLSKTLAELPIFILSPLLLTSVSYWMIGLRPELLPFIYAFAILAALTNVAISYGYVISSLSPSVEGASALGPPLMLPLMLFGGFFLKDSTVPVYFIWIKYISWFRYGFELLIVNQWDSYGKIDNCSSRNQTSSLCIPNGDAAIDFLGLKKDTFMIDIYALLALFVGFRIMAFLLLLRRSSKTQ</sequence>
<dbReference type="GeneID" id="116302876"/>
<evidence type="ECO:0000313" key="9">
    <source>
        <dbReference type="RefSeq" id="XP_031568131.1"/>
    </source>
</evidence>
<comment type="subcellular location">
    <subcellularLocation>
        <location evidence="1">Membrane</location>
        <topology evidence="1">Multi-pass membrane protein</topology>
    </subcellularLocation>
</comment>
<keyword evidence="2" id="KW-0813">Transport</keyword>
<evidence type="ECO:0000256" key="3">
    <source>
        <dbReference type="ARBA" id="ARBA00022692"/>
    </source>
</evidence>
<feature type="transmembrane region" description="Helical" evidence="6">
    <location>
        <begin position="151"/>
        <end position="176"/>
    </location>
</feature>
<dbReference type="PANTHER" id="PTHR48041">
    <property type="entry name" value="ABC TRANSPORTER G FAMILY MEMBER 28"/>
    <property type="match status" value="1"/>
</dbReference>
<evidence type="ECO:0000256" key="4">
    <source>
        <dbReference type="ARBA" id="ARBA00022989"/>
    </source>
</evidence>
<gene>
    <name evidence="9" type="primary">LOC116302876</name>
</gene>
<evidence type="ECO:0000313" key="8">
    <source>
        <dbReference type="Proteomes" id="UP000515163"/>
    </source>
</evidence>
<keyword evidence="5 6" id="KW-0472">Membrane</keyword>
<reference evidence="9" key="1">
    <citation type="submission" date="2025-08" db="UniProtKB">
        <authorList>
            <consortium name="RefSeq"/>
        </authorList>
    </citation>
    <scope>IDENTIFICATION</scope>
    <source>
        <tissue evidence="9">Tentacle</tissue>
    </source>
</reference>
<evidence type="ECO:0000256" key="2">
    <source>
        <dbReference type="ARBA" id="ARBA00022448"/>
    </source>
</evidence>
<dbReference type="AlphaFoldDB" id="A0A6P8IMA1"/>
<dbReference type="InterPro" id="IPR013525">
    <property type="entry name" value="ABC2_TM"/>
</dbReference>
<feature type="domain" description="ABC-2 type transporter transmembrane" evidence="7">
    <location>
        <begin position="96"/>
        <end position="307"/>
    </location>
</feature>
<evidence type="ECO:0000256" key="5">
    <source>
        <dbReference type="ARBA" id="ARBA00023136"/>
    </source>
</evidence>
<dbReference type="GO" id="GO:0005886">
    <property type="term" value="C:plasma membrane"/>
    <property type="evidence" value="ECO:0007669"/>
    <property type="project" value="TreeGrafter"/>
</dbReference>
<feature type="transmembrane region" description="Helical" evidence="6">
    <location>
        <begin position="348"/>
        <end position="367"/>
    </location>
</feature>
<dbReference type="OrthoDB" id="66620at2759"/>
<feature type="transmembrane region" description="Helical" evidence="6">
    <location>
        <begin position="224"/>
        <end position="248"/>
    </location>
</feature>
<name>A0A6P8IMA1_ACTTE</name>
<keyword evidence="8" id="KW-1185">Reference proteome</keyword>
<evidence type="ECO:0000256" key="1">
    <source>
        <dbReference type="ARBA" id="ARBA00004141"/>
    </source>
</evidence>
<dbReference type="PANTHER" id="PTHR48041:SF139">
    <property type="entry name" value="PROTEIN SCARLET"/>
    <property type="match status" value="1"/>
</dbReference>
<dbReference type="RefSeq" id="XP_031568131.1">
    <property type="nucleotide sequence ID" value="XM_031712271.1"/>
</dbReference>
<evidence type="ECO:0000256" key="6">
    <source>
        <dbReference type="SAM" id="Phobius"/>
    </source>
</evidence>
<feature type="transmembrane region" description="Helical" evidence="6">
    <location>
        <begin position="120"/>
        <end position="139"/>
    </location>
</feature>
<accession>A0A6P8IMA1</accession>
<dbReference type="GO" id="GO:0140359">
    <property type="term" value="F:ABC-type transporter activity"/>
    <property type="evidence" value="ECO:0007669"/>
    <property type="project" value="InterPro"/>
</dbReference>
<feature type="transmembrane region" description="Helical" evidence="6">
    <location>
        <begin position="197"/>
        <end position="218"/>
    </location>
</feature>
<protein>
    <submittedName>
        <fullName evidence="9">Protein white-like</fullName>
    </submittedName>
</protein>
<keyword evidence="3 6" id="KW-0812">Transmembrane</keyword>
<keyword evidence="4 6" id="KW-1133">Transmembrane helix</keyword>
<dbReference type="Proteomes" id="UP000515163">
    <property type="component" value="Unplaced"/>
</dbReference>
<dbReference type="Pfam" id="PF01061">
    <property type="entry name" value="ABC2_membrane"/>
    <property type="match status" value="1"/>
</dbReference>
<proteinExistence type="predicted"/>
<organism evidence="8 9">
    <name type="scientific">Actinia tenebrosa</name>
    <name type="common">Australian red waratah sea anemone</name>
    <dbReference type="NCBI Taxonomy" id="6105"/>
    <lineage>
        <taxon>Eukaryota</taxon>
        <taxon>Metazoa</taxon>
        <taxon>Cnidaria</taxon>
        <taxon>Anthozoa</taxon>
        <taxon>Hexacorallia</taxon>
        <taxon>Actiniaria</taxon>
        <taxon>Actiniidae</taxon>
        <taxon>Actinia</taxon>
    </lineage>
</organism>
<dbReference type="KEGG" id="aten:116302876"/>
<dbReference type="InParanoid" id="A0A6P8IMA1"/>
<evidence type="ECO:0000259" key="7">
    <source>
        <dbReference type="Pfam" id="PF01061"/>
    </source>
</evidence>
<dbReference type="InterPro" id="IPR050352">
    <property type="entry name" value="ABCG_transporters"/>
</dbReference>
<feature type="transmembrane region" description="Helical" evidence="6">
    <location>
        <begin position="260"/>
        <end position="277"/>
    </location>
</feature>